<sequence>MHSIATIRFLFLFLFISTTKKSCSSIYGSNSAMMVTAFSTSTTSTRTQPQNTIRYRRRKPFVLNLSSEDKASMAQEEAAKLRELAARLRGEVSEFEQSKANAEKAVQAEQSKAQQEIVAKRERYSAEVPILKSDGSTVLERVDFPPRLGNGKSFIQAVQAPLPLGLILGEDETIPGAIRVDDIAEEGNGYAAGVKVGDLVRACTACQVIMETPTWQLLAGGIGQPKTKRFMYGTDGRPFEEVMDALGSNRMDPSGDNVWLVIEREEE</sequence>
<evidence type="ECO:0008006" key="4">
    <source>
        <dbReference type="Google" id="ProtNLM"/>
    </source>
</evidence>
<dbReference type="AlphaFoldDB" id="A0A7S1ZLM1"/>
<keyword evidence="1" id="KW-0175">Coiled coil</keyword>
<feature type="signal peptide" evidence="2">
    <location>
        <begin position="1"/>
        <end position="25"/>
    </location>
</feature>
<organism evidence="3">
    <name type="scientific">Ditylum brightwellii</name>
    <dbReference type="NCBI Taxonomy" id="49249"/>
    <lineage>
        <taxon>Eukaryota</taxon>
        <taxon>Sar</taxon>
        <taxon>Stramenopiles</taxon>
        <taxon>Ochrophyta</taxon>
        <taxon>Bacillariophyta</taxon>
        <taxon>Mediophyceae</taxon>
        <taxon>Lithodesmiophycidae</taxon>
        <taxon>Lithodesmiales</taxon>
        <taxon>Lithodesmiaceae</taxon>
        <taxon>Ditylum</taxon>
    </lineage>
</organism>
<evidence type="ECO:0000313" key="3">
    <source>
        <dbReference type="EMBL" id="CAD9342706.1"/>
    </source>
</evidence>
<proteinExistence type="predicted"/>
<evidence type="ECO:0000256" key="1">
    <source>
        <dbReference type="SAM" id="Coils"/>
    </source>
</evidence>
<accession>A0A7S1ZLM1</accession>
<feature type="chain" id="PRO_5031269505" description="PDZ domain-containing protein" evidence="2">
    <location>
        <begin position="26"/>
        <end position="267"/>
    </location>
</feature>
<name>A0A7S1ZLM1_9STRA</name>
<reference evidence="3" key="1">
    <citation type="submission" date="2021-01" db="EMBL/GenBank/DDBJ databases">
        <authorList>
            <person name="Corre E."/>
            <person name="Pelletier E."/>
            <person name="Niang G."/>
            <person name="Scheremetjew M."/>
            <person name="Finn R."/>
            <person name="Kale V."/>
            <person name="Holt S."/>
            <person name="Cochrane G."/>
            <person name="Meng A."/>
            <person name="Brown T."/>
            <person name="Cohen L."/>
        </authorList>
    </citation>
    <scope>NUCLEOTIDE SEQUENCE</scope>
    <source>
        <strain evidence="3">Pop2</strain>
    </source>
</reference>
<gene>
    <name evidence="3" type="ORF">DBRI1063_LOCUS17458</name>
</gene>
<dbReference type="EMBL" id="HBGN01027066">
    <property type="protein sequence ID" value="CAD9342706.1"/>
    <property type="molecule type" value="Transcribed_RNA"/>
</dbReference>
<keyword evidence="2" id="KW-0732">Signal</keyword>
<feature type="coiled-coil region" evidence="1">
    <location>
        <begin position="71"/>
        <end position="112"/>
    </location>
</feature>
<protein>
    <recommendedName>
        <fullName evidence="4">PDZ domain-containing protein</fullName>
    </recommendedName>
</protein>
<evidence type="ECO:0000256" key="2">
    <source>
        <dbReference type="SAM" id="SignalP"/>
    </source>
</evidence>